<gene>
    <name evidence="2" type="ORF">M404DRAFT_1008013</name>
</gene>
<feature type="compositionally biased region" description="Low complexity" evidence="1">
    <location>
        <begin position="433"/>
        <end position="443"/>
    </location>
</feature>
<feature type="compositionally biased region" description="Polar residues" evidence="1">
    <location>
        <begin position="246"/>
        <end position="255"/>
    </location>
</feature>
<dbReference type="AlphaFoldDB" id="A0A0C3NHH1"/>
<sequence length="529" mass="58351">MGFFSARKAEGSKYLEPDRSVVQVIRSRFHDTMYKAKRWEASSQPSTSHLPRFGLKSPSRRGSDRESHRNRDLSHSPHSPLRSTGHTSPSPRPMPRAHTDAITSTLAQRLNELAAANAESLLSDDEYRLLRQNIFERLASHSSVPTESPVIPLGSHSQKHSPQLPNNSSQSCVKAGRTPSVRSKASVSSVVSNLFRRSTRRVSGISREGTSSETSSIFSAAPSAFRRRGIPREPRNDESSRVETIAASSAVSSPSFDGEAQHHRGLESMSYRSISRSVRRLDSPPSSFPNRTPEPKHLHSILTSEALQDDEVKTSRSLRHEIEAMEAEAMRVLDAFNGVELSVLTRSHHKPGHSPLRSPSSVARRNIEHEFFHGNGTSPSGRGTPYHASDADGSSLRSSTSYGTSVSQPRSHRPNPLLKPLLSPSVANRKRSTSSLSSGAWASPTTASPTLTQPQLRDLGSVSSVNLARSLAPHSVVSIDEDSEISAMESELVDIRRRRQEVTARYQDRLEYLRAQLKGAELREKLLRK</sequence>
<feature type="compositionally biased region" description="Low complexity" evidence="1">
    <location>
        <begin position="393"/>
        <end position="407"/>
    </location>
</feature>
<feature type="region of interest" description="Disordered" evidence="1">
    <location>
        <begin position="141"/>
        <end position="180"/>
    </location>
</feature>
<dbReference type="EMBL" id="KN832083">
    <property type="protein sequence ID" value="KIN94883.1"/>
    <property type="molecule type" value="Genomic_DNA"/>
</dbReference>
<reference evidence="3" key="2">
    <citation type="submission" date="2015-01" db="EMBL/GenBank/DDBJ databases">
        <title>Evolutionary Origins and Diversification of the Mycorrhizal Mutualists.</title>
        <authorList>
            <consortium name="DOE Joint Genome Institute"/>
            <consortium name="Mycorrhizal Genomics Consortium"/>
            <person name="Kohler A."/>
            <person name="Kuo A."/>
            <person name="Nagy L.G."/>
            <person name="Floudas D."/>
            <person name="Copeland A."/>
            <person name="Barry K.W."/>
            <person name="Cichocki N."/>
            <person name="Veneault-Fourrey C."/>
            <person name="LaButti K."/>
            <person name="Lindquist E.A."/>
            <person name="Lipzen A."/>
            <person name="Lundell T."/>
            <person name="Morin E."/>
            <person name="Murat C."/>
            <person name="Riley R."/>
            <person name="Ohm R."/>
            <person name="Sun H."/>
            <person name="Tunlid A."/>
            <person name="Henrissat B."/>
            <person name="Grigoriev I.V."/>
            <person name="Hibbett D.S."/>
            <person name="Martin F."/>
        </authorList>
    </citation>
    <scope>NUCLEOTIDE SEQUENCE [LARGE SCALE GENOMIC DNA]</scope>
    <source>
        <strain evidence="3">Marx 270</strain>
    </source>
</reference>
<evidence type="ECO:0000313" key="2">
    <source>
        <dbReference type="EMBL" id="KIN94883.1"/>
    </source>
</evidence>
<feature type="compositionally biased region" description="Polar residues" evidence="1">
    <location>
        <begin position="160"/>
        <end position="172"/>
    </location>
</feature>
<dbReference type="Proteomes" id="UP000054217">
    <property type="component" value="Unassembled WGS sequence"/>
</dbReference>
<evidence type="ECO:0000256" key="1">
    <source>
        <dbReference type="SAM" id="MobiDB-lite"/>
    </source>
</evidence>
<feature type="region of interest" description="Disordered" evidence="1">
    <location>
        <begin position="38"/>
        <end position="98"/>
    </location>
</feature>
<evidence type="ECO:0000313" key="3">
    <source>
        <dbReference type="Proteomes" id="UP000054217"/>
    </source>
</evidence>
<feature type="compositionally biased region" description="Basic and acidic residues" evidence="1">
    <location>
        <begin position="61"/>
        <end position="75"/>
    </location>
</feature>
<dbReference type="OrthoDB" id="3367070at2759"/>
<dbReference type="InParanoid" id="A0A0C3NHH1"/>
<accession>A0A0C3NHH1</accession>
<reference evidence="2 3" key="1">
    <citation type="submission" date="2014-04" db="EMBL/GenBank/DDBJ databases">
        <authorList>
            <consortium name="DOE Joint Genome Institute"/>
            <person name="Kuo A."/>
            <person name="Kohler A."/>
            <person name="Costa M.D."/>
            <person name="Nagy L.G."/>
            <person name="Floudas D."/>
            <person name="Copeland A."/>
            <person name="Barry K.W."/>
            <person name="Cichocki N."/>
            <person name="Veneault-Fourrey C."/>
            <person name="LaButti K."/>
            <person name="Lindquist E.A."/>
            <person name="Lipzen A."/>
            <person name="Lundell T."/>
            <person name="Morin E."/>
            <person name="Murat C."/>
            <person name="Sun H."/>
            <person name="Tunlid A."/>
            <person name="Henrissat B."/>
            <person name="Grigoriev I.V."/>
            <person name="Hibbett D.S."/>
            <person name="Martin F."/>
            <person name="Nordberg H.P."/>
            <person name="Cantor M.N."/>
            <person name="Hua S.X."/>
        </authorList>
    </citation>
    <scope>NUCLEOTIDE SEQUENCE [LARGE SCALE GENOMIC DNA]</scope>
    <source>
        <strain evidence="2 3">Marx 270</strain>
    </source>
</reference>
<keyword evidence="3" id="KW-1185">Reference proteome</keyword>
<dbReference type="STRING" id="870435.A0A0C3NHH1"/>
<dbReference type="HOGENOM" id="CLU_024697_0_0_1"/>
<organism evidence="2 3">
    <name type="scientific">Pisolithus tinctorius Marx 270</name>
    <dbReference type="NCBI Taxonomy" id="870435"/>
    <lineage>
        <taxon>Eukaryota</taxon>
        <taxon>Fungi</taxon>
        <taxon>Dikarya</taxon>
        <taxon>Basidiomycota</taxon>
        <taxon>Agaricomycotina</taxon>
        <taxon>Agaricomycetes</taxon>
        <taxon>Agaricomycetidae</taxon>
        <taxon>Boletales</taxon>
        <taxon>Sclerodermatineae</taxon>
        <taxon>Pisolithaceae</taxon>
        <taxon>Pisolithus</taxon>
    </lineage>
</organism>
<feature type="region of interest" description="Disordered" evidence="1">
    <location>
        <begin position="225"/>
        <end position="296"/>
    </location>
</feature>
<feature type="region of interest" description="Disordered" evidence="1">
    <location>
        <begin position="371"/>
        <end position="454"/>
    </location>
</feature>
<feature type="compositionally biased region" description="Low complexity" evidence="1">
    <location>
        <begin position="414"/>
        <end position="425"/>
    </location>
</feature>
<feature type="compositionally biased region" description="Basic and acidic residues" evidence="1">
    <location>
        <begin position="230"/>
        <end position="241"/>
    </location>
</feature>
<name>A0A0C3NHH1_PISTI</name>
<protein>
    <submittedName>
        <fullName evidence="2">Uncharacterized protein</fullName>
    </submittedName>
</protein>
<proteinExistence type="predicted"/>
<feature type="compositionally biased region" description="Polar residues" evidence="1">
    <location>
        <begin position="444"/>
        <end position="454"/>
    </location>
</feature>